<evidence type="ECO:0000313" key="7">
    <source>
        <dbReference type="EMBL" id="CUS33734.1"/>
    </source>
</evidence>
<dbReference type="GO" id="GO:0015171">
    <property type="term" value="F:amino acid transmembrane transporter activity"/>
    <property type="evidence" value="ECO:0007669"/>
    <property type="project" value="TreeGrafter"/>
</dbReference>
<protein>
    <submittedName>
        <fullName evidence="7">Uncharacterized amino acid permease YfnA</fullName>
    </submittedName>
</protein>
<evidence type="ECO:0000256" key="2">
    <source>
        <dbReference type="ARBA" id="ARBA00022448"/>
    </source>
</evidence>
<feature type="transmembrane region" description="Helical" evidence="6">
    <location>
        <begin position="382"/>
        <end position="403"/>
    </location>
</feature>
<gene>
    <name evidence="7" type="primary">yfnA</name>
    <name evidence="7" type="ORF">COMA2_140052</name>
</gene>
<name>A0A0S4LCT2_9BACT</name>
<keyword evidence="5 6" id="KW-0472">Membrane</keyword>
<feature type="transmembrane region" description="Helical" evidence="6">
    <location>
        <begin position="188"/>
        <end position="208"/>
    </location>
</feature>
<organism evidence="7 8">
    <name type="scientific">Candidatus Nitrospira nitrificans</name>
    <dbReference type="NCBI Taxonomy" id="1742973"/>
    <lineage>
        <taxon>Bacteria</taxon>
        <taxon>Pseudomonadati</taxon>
        <taxon>Nitrospirota</taxon>
        <taxon>Nitrospiria</taxon>
        <taxon>Nitrospirales</taxon>
        <taxon>Nitrospiraceae</taxon>
        <taxon>Nitrospira</taxon>
    </lineage>
</organism>
<evidence type="ECO:0000256" key="1">
    <source>
        <dbReference type="ARBA" id="ARBA00004141"/>
    </source>
</evidence>
<dbReference type="Proteomes" id="UP000198736">
    <property type="component" value="Unassembled WGS sequence"/>
</dbReference>
<evidence type="ECO:0000256" key="3">
    <source>
        <dbReference type="ARBA" id="ARBA00022692"/>
    </source>
</evidence>
<accession>A0A0S4LCT2</accession>
<feature type="transmembrane region" description="Helical" evidence="6">
    <location>
        <begin position="466"/>
        <end position="484"/>
    </location>
</feature>
<dbReference type="PANTHER" id="PTHR43243:SF4">
    <property type="entry name" value="CATIONIC AMINO ACID TRANSPORTER 4"/>
    <property type="match status" value="1"/>
</dbReference>
<dbReference type="Gene3D" id="1.20.1740.10">
    <property type="entry name" value="Amino acid/polyamine transporter I"/>
    <property type="match status" value="1"/>
</dbReference>
<evidence type="ECO:0000256" key="6">
    <source>
        <dbReference type="SAM" id="Phobius"/>
    </source>
</evidence>
<keyword evidence="3 6" id="KW-0812">Transmembrane</keyword>
<keyword evidence="2" id="KW-0813">Transport</keyword>
<feature type="transmembrane region" description="Helical" evidence="6">
    <location>
        <begin position="55"/>
        <end position="77"/>
    </location>
</feature>
<reference evidence="8" key="1">
    <citation type="submission" date="2015-10" db="EMBL/GenBank/DDBJ databases">
        <authorList>
            <person name="Luecker S."/>
            <person name="Luecker S."/>
        </authorList>
    </citation>
    <scope>NUCLEOTIDE SEQUENCE [LARGE SCALE GENOMIC DNA]</scope>
</reference>
<dbReference type="AlphaFoldDB" id="A0A0S4LCT2"/>
<feature type="transmembrane region" description="Helical" evidence="6">
    <location>
        <begin position="409"/>
        <end position="431"/>
    </location>
</feature>
<keyword evidence="8" id="KW-1185">Reference proteome</keyword>
<feature type="transmembrane region" description="Helical" evidence="6">
    <location>
        <begin position="255"/>
        <end position="274"/>
    </location>
</feature>
<feature type="transmembrane region" description="Helical" evidence="6">
    <location>
        <begin position="332"/>
        <end position="361"/>
    </location>
</feature>
<dbReference type="PANTHER" id="PTHR43243">
    <property type="entry name" value="INNER MEMBRANE TRANSPORTER YGJI-RELATED"/>
    <property type="match status" value="1"/>
</dbReference>
<proteinExistence type="predicted"/>
<comment type="subcellular location">
    <subcellularLocation>
        <location evidence="1">Membrane</location>
        <topology evidence="1">Multi-pass membrane protein</topology>
    </subcellularLocation>
</comment>
<dbReference type="PIRSF" id="PIRSF006060">
    <property type="entry name" value="AA_transporter"/>
    <property type="match status" value="1"/>
</dbReference>
<dbReference type="InterPro" id="IPR002293">
    <property type="entry name" value="AA/rel_permease1"/>
</dbReference>
<evidence type="ECO:0000256" key="4">
    <source>
        <dbReference type="ARBA" id="ARBA00022989"/>
    </source>
</evidence>
<keyword evidence="4 6" id="KW-1133">Transmembrane helix</keyword>
<dbReference type="EMBL" id="CZPZ01000006">
    <property type="protein sequence ID" value="CUS33734.1"/>
    <property type="molecule type" value="Genomic_DNA"/>
</dbReference>
<feature type="transmembrane region" description="Helical" evidence="6">
    <location>
        <begin position="286"/>
        <end position="312"/>
    </location>
</feature>
<feature type="transmembrane region" description="Helical" evidence="6">
    <location>
        <begin position="131"/>
        <end position="155"/>
    </location>
</feature>
<sequence length="501" mass="52763">MEPRPRDPITANSGTLSLGGTVSSQLLRTKPIDQILADAEHPEHRLKKTLTVWDLTALGIGAIIGTGIFVLVGTAIVGDAHRPGAGPGIVLSFILSGITCALAALCYAEFSAMIPVAGSAYTFSYATLGEFLAWLTGWNLILEYGVACVAVAIGWSGYFNKLLKLAGLELPYWATNPPHWAGGPEGSIANFPAAIIVLLVTAILVIGIKESARAAGMIVLLKLAVVLFFIAVGAPSVSADNWTPFMPNGFEGVRAAAAIIFFAYIGFDAVSTAAEEARNPQRDVPLGILGSLAVCTVLYISVAAVLTGLVPVSHIDIHAPVAEALSLVGFKWGAAIVAIGAVAGITSVLVVMMLGQIRVFFAMSRDRLLSPGLSKVHPTFGTPHRATILTGAAIAILAALFQIGEAADMTNIGTFFAFILVSFGVMVLRYAKPDLPRPFRLPLMPLVPLASIAACLYLMAGLPWATWIRFVVWTVIGILVYAAYGMKHSKLAAPAVNPRPR</sequence>
<feature type="transmembrane region" description="Helical" evidence="6">
    <location>
        <begin position="215"/>
        <end position="235"/>
    </location>
</feature>
<dbReference type="STRING" id="1742973.COMA2_140052"/>
<evidence type="ECO:0000256" key="5">
    <source>
        <dbReference type="ARBA" id="ARBA00023136"/>
    </source>
</evidence>
<dbReference type="GO" id="GO:0016020">
    <property type="term" value="C:membrane"/>
    <property type="evidence" value="ECO:0007669"/>
    <property type="project" value="UniProtKB-SubCell"/>
</dbReference>
<dbReference type="Pfam" id="PF13520">
    <property type="entry name" value="AA_permease_2"/>
    <property type="match status" value="1"/>
</dbReference>
<feature type="transmembrane region" description="Helical" evidence="6">
    <location>
        <begin position="443"/>
        <end position="460"/>
    </location>
</feature>
<dbReference type="OrthoDB" id="9762947at2"/>
<feature type="transmembrane region" description="Helical" evidence="6">
    <location>
        <begin position="89"/>
        <end position="110"/>
    </location>
</feature>
<evidence type="ECO:0000313" key="8">
    <source>
        <dbReference type="Proteomes" id="UP000198736"/>
    </source>
</evidence>